<keyword evidence="6" id="KW-0812">Transmembrane</keyword>
<keyword evidence="8" id="KW-1133">Transmembrane helix</keyword>
<comment type="subcellular location">
    <subcellularLocation>
        <location evidence="1">Cell inner membrane</location>
        <topology evidence="1">Single-pass membrane protein</topology>
    </subcellularLocation>
</comment>
<dbReference type="OrthoDB" id="7432052at2"/>
<comment type="caution">
    <text evidence="12">The sequence shown here is derived from an EMBL/GenBank/DDBJ whole genome shotgun (WGS) entry which is preliminary data.</text>
</comment>
<evidence type="ECO:0000256" key="9">
    <source>
        <dbReference type="ARBA" id="ARBA00023136"/>
    </source>
</evidence>
<dbReference type="SUPFAM" id="SSF53067">
    <property type="entry name" value="Actin-like ATPase domain"/>
    <property type="match status" value="1"/>
</dbReference>
<dbReference type="GO" id="GO:0015628">
    <property type="term" value="P:protein secretion by the type II secretion system"/>
    <property type="evidence" value="ECO:0007669"/>
    <property type="project" value="InterPro"/>
</dbReference>
<keyword evidence="3" id="KW-0813">Transport</keyword>
<evidence type="ECO:0000256" key="1">
    <source>
        <dbReference type="ARBA" id="ARBA00004377"/>
    </source>
</evidence>
<keyword evidence="7" id="KW-0653">Protein transport</keyword>
<evidence type="ECO:0000259" key="10">
    <source>
        <dbReference type="Pfam" id="PF05134"/>
    </source>
</evidence>
<protein>
    <submittedName>
        <fullName evidence="12">General secretion pathway protein L</fullName>
    </submittedName>
</protein>
<dbReference type="Proteomes" id="UP000284407">
    <property type="component" value="Unassembled WGS sequence"/>
</dbReference>
<organism evidence="12 13">
    <name type="scientific">Sulfitobacter guttiformis</name>
    <dbReference type="NCBI Taxonomy" id="74349"/>
    <lineage>
        <taxon>Bacteria</taxon>
        <taxon>Pseudomonadati</taxon>
        <taxon>Pseudomonadota</taxon>
        <taxon>Alphaproteobacteria</taxon>
        <taxon>Rhodobacterales</taxon>
        <taxon>Roseobacteraceae</taxon>
        <taxon>Sulfitobacter</taxon>
    </lineage>
</organism>
<dbReference type="Pfam" id="PF05134">
    <property type="entry name" value="T2SSL"/>
    <property type="match status" value="1"/>
</dbReference>
<evidence type="ECO:0000313" key="12">
    <source>
        <dbReference type="EMBL" id="RKE97546.1"/>
    </source>
</evidence>
<feature type="domain" description="GspL periplasmic" evidence="11">
    <location>
        <begin position="238"/>
        <end position="384"/>
    </location>
</feature>
<feature type="domain" description="GspL cytoplasmic actin-ATPase-like" evidence="10">
    <location>
        <begin position="35"/>
        <end position="228"/>
    </location>
</feature>
<keyword evidence="5" id="KW-0997">Cell inner membrane</keyword>
<dbReference type="NCBIfam" id="TIGR01709">
    <property type="entry name" value="typeII_sec_gspL"/>
    <property type="match status" value="1"/>
</dbReference>
<evidence type="ECO:0000313" key="13">
    <source>
        <dbReference type="Proteomes" id="UP000284407"/>
    </source>
</evidence>
<evidence type="ECO:0000256" key="3">
    <source>
        <dbReference type="ARBA" id="ARBA00022448"/>
    </source>
</evidence>
<reference evidence="12 13" key="1">
    <citation type="submission" date="2018-09" db="EMBL/GenBank/DDBJ databases">
        <title>Genomic Encyclopedia of Archaeal and Bacterial Type Strains, Phase II (KMG-II): from individual species to whole genera.</title>
        <authorList>
            <person name="Goeker M."/>
        </authorList>
    </citation>
    <scope>NUCLEOTIDE SEQUENCE [LARGE SCALE GENOMIC DNA]</scope>
    <source>
        <strain evidence="12 13">DSM 11458</strain>
    </source>
</reference>
<gene>
    <name evidence="12" type="ORF">C8N30_2157</name>
</gene>
<dbReference type="GO" id="GO:0005886">
    <property type="term" value="C:plasma membrane"/>
    <property type="evidence" value="ECO:0007669"/>
    <property type="project" value="UniProtKB-SubCell"/>
</dbReference>
<evidence type="ECO:0000256" key="2">
    <source>
        <dbReference type="ARBA" id="ARBA00005318"/>
    </source>
</evidence>
<dbReference type="InterPro" id="IPR025691">
    <property type="entry name" value="GspL_pp_dom"/>
</dbReference>
<keyword evidence="4" id="KW-1003">Cell membrane</keyword>
<dbReference type="PIRSF" id="PIRSF015761">
    <property type="entry name" value="Protein_L"/>
    <property type="match status" value="1"/>
</dbReference>
<dbReference type="STRING" id="1443111.Z949_219"/>
<evidence type="ECO:0000256" key="7">
    <source>
        <dbReference type="ARBA" id="ARBA00022927"/>
    </source>
</evidence>
<dbReference type="InterPro" id="IPR024230">
    <property type="entry name" value="GspL_cyto_dom"/>
</dbReference>
<accession>A0A420DTC5</accession>
<dbReference type="AlphaFoldDB" id="A0A420DTC5"/>
<sequence>MKTKKSLFFQKVTAPSTSPDAANPDVSSKSGSVQHLAAYGPLHALALRAVDQGFTVVPAENVGLHSIALPVKSTRQQAAALPFALEDAIACPLEQTHFSLLGDRSDGMTLAATIDVSCLLRYLEKGSPDSAIIPEQALIHPPVADAAGHVVWRAYRHADRVLVRASDGTGFAVHADVLAHIWQAAGKPRVDSYGADLPAGFPCNDLSAQEVPQPDSLFAADLRQGVYRPSQGFARPLKLLAACAAIAALFHLGIAVLDVRAQKAIAQDLRADAARALTPLLPDASPDDPPALLQRQLAALAAPQRGSSFLPLMDRVAEALLLLPDAVQFRQLNWAGDTLRLTVEAADLGALQRAETGLKDSGLLITVGSAAVDSGAARAELTVRP</sequence>
<evidence type="ECO:0000256" key="4">
    <source>
        <dbReference type="ARBA" id="ARBA00022475"/>
    </source>
</evidence>
<name>A0A420DTC5_9RHOB</name>
<dbReference type="Pfam" id="PF12693">
    <property type="entry name" value="GspL_C"/>
    <property type="match status" value="1"/>
</dbReference>
<evidence type="ECO:0000256" key="8">
    <source>
        <dbReference type="ARBA" id="ARBA00022989"/>
    </source>
</evidence>
<keyword evidence="13" id="KW-1185">Reference proteome</keyword>
<dbReference type="GO" id="GO:0009276">
    <property type="term" value="C:Gram-negative-bacterium-type cell wall"/>
    <property type="evidence" value="ECO:0007669"/>
    <property type="project" value="InterPro"/>
</dbReference>
<dbReference type="InterPro" id="IPR007812">
    <property type="entry name" value="T2SS_protein-GspL"/>
</dbReference>
<dbReference type="RefSeq" id="WP_025060935.1">
    <property type="nucleotide sequence ID" value="NZ_RAQK01000001.1"/>
</dbReference>
<comment type="similarity">
    <text evidence="2">Belongs to the GSP L family.</text>
</comment>
<dbReference type="GO" id="GO:0015627">
    <property type="term" value="C:type II protein secretion system complex"/>
    <property type="evidence" value="ECO:0007669"/>
    <property type="project" value="InterPro"/>
</dbReference>
<proteinExistence type="inferred from homology"/>
<dbReference type="Gene3D" id="3.30.420.380">
    <property type="match status" value="1"/>
</dbReference>
<evidence type="ECO:0000256" key="5">
    <source>
        <dbReference type="ARBA" id="ARBA00022519"/>
    </source>
</evidence>
<keyword evidence="9" id="KW-0472">Membrane</keyword>
<evidence type="ECO:0000256" key="6">
    <source>
        <dbReference type="ARBA" id="ARBA00022692"/>
    </source>
</evidence>
<evidence type="ECO:0000259" key="11">
    <source>
        <dbReference type="Pfam" id="PF12693"/>
    </source>
</evidence>
<dbReference type="EMBL" id="RAQK01000001">
    <property type="protein sequence ID" value="RKE97546.1"/>
    <property type="molecule type" value="Genomic_DNA"/>
</dbReference>
<dbReference type="InterPro" id="IPR043129">
    <property type="entry name" value="ATPase_NBD"/>
</dbReference>